<feature type="region of interest" description="Disordered" evidence="1">
    <location>
        <begin position="69"/>
        <end position="105"/>
    </location>
</feature>
<protein>
    <submittedName>
        <fullName evidence="2">TraV family lipoprotein</fullName>
    </submittedName>
</protein>
<feature type="compositionally biased region" description="Acidic residues" evidence="1">
    <location>
        <begin position="76"/>
        <end position="94"/>
    </location>
</feature>
<dbReference type="RefSeq" id="WP_191144520.1">
    <property type="nucleotide sequence ID" value="NZ_JACXAF010000009.1"/>
</dbReference>
<evidence type="ECO:0000256" key="1">
    <source>
        <dbReference type="SAM" id="MobiDB-lite"/>
    </source>
</evidence>
<evidence type="ECO:0000313" key="2">
    <source>
        <dbReference type="EMBL" id="MBD1389412.1"/>
    </source>
</evidence>
<dbReference type="PROSITE" id="PS51257">
    <property type="entry name" value="PROKAR_LIPOPROTEIN"/>
    <property type="match status" value="1"/>
</dbReference>
<gene>
    <name evidence="2" type="ORF">IC617_08235</name>
</gene>
<feature type="region of interest" description="Disordered" evidence="1">
    <location>
        <begin position="223"/>
        <end position="261"/>
    </location>
</feature>
<keyword evidence="2" id="KW-0449">Lipoprotein</keyword>
<dbReference type="EMBL" id="JACXAF010000009">
    <property type="protein sequence ID" value="MBD1389412.1"/>
    <property type="molecule type" value="Genomic_DNA"/>
</dbReference>
<accession>A0A8J6QIP7</accession>
<dbReference type="InterPro" id="IPR014118">
    <property type="entry name" value="T4SS_TraV"/>
</dbReference>
<evidence type="ECO:0000313" key="3">
    <source>
        <dbReference type="Proteomes" id="UP000638014"/>
    </source>
</evidence>
<keyword evidence="3" id="KW-1185">Reference proteome</keyword>
<comment type="caution">
    <text evidence="2">The sequence shown here is derived from an EMBL/GenBank/DDBJ whole genome shotgun (WGS) entry which is preliminary data.</text>
</comment>
<sequence length="261" mass="28584">MNNLIKVTLLTGLISAALSGCSSLSIGEETFNCDEQPKGYVGEDHVCDGPREIYKLTNSYKNVDEYREANGMNQEPEQEDDSWFGSNDDDDNEEAPIATPTVPAPLHPDSTMVLSPEQHNIYQPLNSNTRHDASDYQAAHAIQPEAIALTQYSYAPSDLAPEPLAILNPPQILRILFAPWRDETGDLNMPGYVYSNVQEEEWLVGDDANNRPGRMTPLVVKGATATEGNARQHRAKGVDGLGVKHPSQPNMTPASKAQANQ</sequence>
<organism evidence="2 3">
    <name type="scientific">Neiella litorisoli</name>
    <dbReference type="NCBI Taxonomy" id="2771431"/>
    <lineage>
        <taxon>Bacteria</taxon>
        <taxon>Pseudomonadati</taxon>
        <taxon>Pseudomonadota</taxon>
        <taxon>Gammaproteobacteria</taxon>
        <taxon>Alteromonadales</taxon>
        <taxon>Echinimonadaceae</taxon>
        <taxon>Neiella</taxon>
    </lineage>
</organism>
<dbReference type="Proteomes" id="UP000638014">
    <property type="component" value="Unassembled WGS sequence"/>
</dbReference>
<name>A0A8J6QIP7_9GAMM</name>
<reference evidence="2" key="1">
    <citation type="submission" date="2020-09" db="EMBL/GenBank/DDBJ databases">
        <title>A novel bacterium of genus Neiella, isolated from South China Sea.</title>
        <authorList>
            <person name="Huang H."/>
            <person name="Mo K."/>
            <person name="Hu Y."/>
        </authorList>
    </citation>
    <scope>NUCLEOTIDE SEQUENCE</scope>
    <source>
        <strain evidence="2">HB171785</strain>
    </source>
</reference>
<proteinExistence type="predicted"/>
<dbReference type="AlphaFoldDB" id="A0A8J6QIP7"/>
<feature type="compositionally biased region" description="Polar residues" evidence="1">
    <location>
        <begin position="247"/>
        <end position="261"/>
    </location>
</feature>
<dbReference type="Pfam" id="PF09676">
    <property type="entry name" value="TraV"/>
    <property type="match status" value="1"/>
</dbReference>